<proteinExistence type="predicted"/>
<protein>
    <submittedName>
        <fullName evidence="1">Uncharacterized protein</fullName>
    </submittedName>
</protein>
<organism evidence="1 2">
    <name type="scientific">Endozoicomonas lisbonensis</name>
    <dbReference type="NCBI Taxonomy" id="3120522"/>
    <lineage>
        <taxon>Bacteria</taxon>
        <taxon>Pseudomonadati</taxon>
        <taxon>Pseudomonadota</taxon>
        <taxon>Gammaproteobacteria</taxon>
        <taxon>Oceanospirillales</taxon>
        <taxon>Endozoicomonadaceae</taxon>
        <taxon>Endozoicomonas</taxon>
    </lineage>
</organism>
<sequence>MLRCCVLIILILNPVALLAITIEITDNPKAYNITEGNGWRYITVYPVRIMDTIYDSLPHSFNEEELIEPGHNDRQIQFSVPSFRQSSRTSLRPSPELQDNIFQLLTARPETVIQELTDPSETVIQENSSPSTESKITCFQLFYYLQTGQRDLRELEFDVESENSQPEHIDLGSWVLLIDGKKPVHVMLHLANGIYMSKFGQSNIVFHNLDTALGLYGRTLKIRKINKLHWFYKGMDRFNNPPPPPPGAGACGACSFGEPRQQSAF</sequence>
<gene>
    <name evidence="1" type="ORF">V5J35_000135</name>
</gene>
<keyword evidence="2" id="KW-1185">Reference proteome</keyword>
<reference evidence="1 2" key="1">
    <citation type="submission" date="2024-06" db="EMBL/GenBank/DDBJ databases">
        <title>Genomic Encyclopedia of Type Strains, Phase V (KMG-V): Genome sequencing to study the core and pangenomes of soil and plant-associated prokaryotes.</title>
        <authorList>
            <person name="Whitman W."/>
        </authorList>
    </citation>
    <scope>NUCLEOTIDE SEQUENCE [LARGE SCALE GENOMIC DNA]</scope>
    <source>
        <strain evidence="1 2">NE40</strain>
    </source>
</reference>
<evidence type="ECO:0000313" key="1">
    <source>
        <dbReference type="EMBL" id="MET4754943.1"/>
    </source>
</evidence>
<accession>A0ABV2SB06</accession>
<comment type="caution">
    <text evidence="1">The sequence shown here is derived from an EMBL/GenBank/DDBJ whole genome shotgun (WGS) entry which is preliminary data.</text>
</comment>
<name>A0ABV2SB06_9GAMM</name>
<dbReference type="EMBL" id="JBEWTB010000001">
    <property type="protein sequence ID" value="MET4754943.1"/>
    <property type="molecule type" value="Genomic_DNA"/>
</dbReference>
<dbReference type="Proteomes" id="UP001549366">
    <property type="component" value="Unassembled WGS sequence"/>
</dbReference>
<evidence type="ECO:0000313" key="2">
    <source>
        <dbReference type="Proteomes" id="UP001549366"/>
    </source>
</evidence>